<evidence type="ECO:0000256" key="1">
    <source>
        <dbReference type="SAM" id="MobiDB-lite"/>
    </source>
</evidence>
<organism evidence="2 3">
    <name type="scientific">Macrostomum lignano</name>
    <dbReference type="NCBI Taxonomy" id="282301"/>
    <lineage>
        <taxon>Eukaryota</taxon>
        <taxon>Metazoa</taxon>
        <taxon>Spiralia</taxon>
        <taxon>Lophotrochozoa</taxon>
        <taxon>Platyhelminthes</taxon>
        <taxon>Rhabditophora</taxon>
        <taxon>Macrostomorpha</taxon>
        <taxon>Macrostomida</taxon>
        <taxon>Macrostomidae</taxon>
        <taxon>Macrostomum</taxon>
    </lineage>
</organism>
<feature type="region of interest" description="Disordered" evidence="1">
    <location>
        <begin position="260"/>
        <end position="293"/>
    </location>
</feature>
<evidence type="ECO:0000313" key="3">
    <source>
        <dbReference type="WBParaSite" id="maker-uti_cns_0004605-snap-gene-0.8-mRNA-1"/>
    </source>
</evidence>
<name>A0A1I8H5M8_9PLAT</name>
<proteinExistence type="predicted"/>
<accession>A0A1I8H5M8</accession>
<dbReference type="WBParaSite" id="maker-uti_cns_0004605-snap-gene-0.8-mRNA-1">
    <property type="protein sequence ID" value="maker-uti_cns_0004605-snap-gene-0.8-mRNA-1"/>
    <property type="gene ID" value="maker-uti_cns_0004605-snap-gene-0.8"/>
</dbReference>
<feature type="region of interest" description="Disordered" evidence="1">
    <location>
        <begin position="112"/>
        <end position="152"/>
    </location>
</feature>
<evidence type="ECO:0000313" key="2">
    <source>
        <dbReference type="Proteomes" id="UP000095280"/>
    </source>
</evidence>
<sequence length="293" mass="31717">MSAADSTQTMMGPDVLGYAELCRQGAVEYLERHRIPQLFRSLVAVLMVEQPQDHVAFIKQHLARAIEVGVANLNWETFVYPLHPKRSPHRLEFVRDGTAYETQGVELMQQRVRQRGSAGGAPATAAESPAAPPLSPAPSLTASSSGGAGDTFRLTQGQWEDAHNGDMASQLQQTLQEQPQAQQSAAVDADADNLPDLFRLPGSDRLQTPETHEYVSGEVDKLLSEAILMSVAAREQDSEGRNSADEALIASLQANLLADVGRSEIGSAEADRAAGRERGDEEEEKDEGLSLFD</sequence>
<feature type="compositionally biased region" description="Basic and acidic residues" evidence="1">
    <location>
        <begin position="269"/>
        <end position="279"/>
    </location>
</feature>
<feature type="compositionally biased region" description="Low complexity" evidence="1">
    <location>
        <begin position="120"/>
        <end position="129"/>
    </location>
</feature>
<reference evidence="3" key="1">
    <citation type="submission" date="2016-11" db="UniProtKB">
        <authorList>
            <consortium name="WormBaseParasite"/>
        </authorList>
    </citation>
    <scope>IDENTIFICATION</scope>
</reference>
<dbReference type="AlphaFoldDB" id="A0A1I8H5M8"/>
<dbReference type="Proteomes" id="UP000095280">
    <property type="component" value="Unplaced"/>
</dbReference>
<dbReference type="SUPFAM" id="SSF47391">
    <property type="entry name" value="Dimerization-anchoring domain of cAMP-dependent PK regulatory subunit"/>
    <property type="match status" value="1"/>
</dbReference>
<keyword evidence="2" id="KW-1185">Reference proteome</keyword>
<protein>
    <submittedName>
        <fullName evidence="3">RIIa domain-containing protein</fullName>
    </submittedName>
</protein>
<dbReference type="CDD" id="cd22961">
    <property type="entry name" value="DD_TEX55-like"/>
    <property type="match status" value="1"/>
</dbReference>
<dbReference type="Gene3D" id="1.20.890.10">
    <property type="entry name" value="cAMP-dependent protein kinase regulatory subunit, dimerization-anchoring domain"/>
    <property type="match status" value="1"/>
</dbReference>